<evidence type="ECO:0000256" key="1">
    <source>
        <dbReference type="SAM" id="Phobius"/>
    </source>
</evidence>
<accession>A0AAP1PWA2</accession>
<name>A0AAP1PWA2_9FIRM</name>
<reference evidence="4" key="1">
    <citation type="submission" date="2016-11" db="EMBL/GenBank/DDBJ databases">
        <authorList>
            <person name="Varghese N."/>
            <person name="Submissions S."/>
        </authorList>
    </citation>
    <scope>NUCLEOTIDE SEQUENCE</scope>
    <source>
        <strain evidence="4">DSM 4029</strain>
    </source>
</reference>
<dbReference type="EMBL" id="JANGAB010000007">
    <property type="protein sequence ID" value="MCQ4950265.1"/>
    <property type="molecule type" value="Genomic_DNA"/>
</dbReference>
<reference evidence="2" key="4">
    <citation type="submission" date="2022-06" db="EMBL/GenBank/DDBJ databases">
        <title>Isolation of gut microbiota from human fecal samples.</title>
        <authorList>
            <person name="Pamer E.G."/>
            <person name="Barat B."/>
            <person name="Waligurski E."/>
            <person name="Medina S."/>
            <person name="Paddock L."/>
            <person name="Mostad J."/>
        </authorList>
    </citation>
    <scope>NUCLEOTIDE SEQUENCE</scope>
    <source>
        <strain evidence="2">DFI.7.96</strain>
    </source>
</reference>
<dbReference type="RefSeq" id="WP_021660474.1">
    <property type="nucleotide sequence ID" value="NZ_FQVY01000002.1"/>
</dbReference>
<keyword evidence="1" id="KW-0812">Transmembrane</keyword>
<proteinExistence type="predicted"/>
<dbReference type="AlphaFoldDB" id="A0AAP1PWA2"/>
<comment type="caution">
    <text evidence="4">The sequence shown here is derived from an EMBL/GenBank/DDBJ whole genome shotgun (WGS) entry which is preliminary data.</text>
</comment>
<evidence type="ECO:0000313" key="3">
    <source>
        <dbReference type="EMBL" id="MZL68193.1"/>
    </source>
</evidence>
<dbReference type="EMBL" id="FQVY01000002">
    <property type="protein sequence ID" value="SHG20419.1"/>
    <property type="molecule type" value="Genomic_DNA"/>
</dbReference>
<dbReference type="Proteomes" id="UP000184089">
    <property type="component" value="Unassembled WGS sequence"/>
</dbReference>
<keyword evidence="1" id="KW-0472">Membrane</keyword>
<sequence>MSVALWIKYGLIFVAVIAVVALILVALSRFRKPPKAVGKRDEQLGLFPFGDDEGGGRV</sequence>
<reference evidence="3 6" key="3">
    <citation type="journal article" date="2019" name="Nat. Med.">
        <title>A library of human gut bacterial isolates paired with longitudinal multiomics data enables mechanistic microbiome research.</title>
        <authorList>
            <person name="Poyet M."/>
            <person name="Groussin M."/>
            <person name="Gibbons S.M."/>
            <person name="Avila-Pacheco J."/>
            <person name="Jiang X."/>
            <person name="Kearney S.M."/>
            <person name="Perrotta A.R."/>
            <person name="Berdy B."/>
            <person name="Zhao S."/>
            <person name="Lieberman T.D."/>
            <person name="Swanson P.K."/>
            <person name="Smith M."/>
            <person name="Roesemann S."/>
            <person name="Alexander J.E."/>
            <person name="Rich S.A."/>
            <person name="Livny J."/>
            <person name="Vlamakis H."/>
            <person name="Clish C."/>
            <person name="Bullock K."/>
            <person name="Deik A."/>
            <person name="Scott J."/>
            <person name="Pierce K.A."/>
            <person name="Xavier R.J."/>
            <person name="Alm E.J."/>
        </authorList>
    </citation>
    <scope>NUCLEOTIDE SEQUENCE [LARGE SCALE GENOMIC DNA]</scope>
    <source>
        <strain evidence="3 6">BIOML-A2</strain>
    </source>
</reference>
<evidence type="ECO:0000313" key="2">
    <source>
        <dbReference type="EMBL" id="MCQ4950265.1"/>
    </source>
</evidence>
<dbReference type="EMBL" id="WWVX01000001">
    <property type="protein sequence ID" value="MZL68193.1"/>
    <property type="molecule type" value="Genomic_DNA"/>
</dbReference>
<dbReference type="Proteomes" id="UP000474718">
    <property type="component" value="Unassembled WGS sequence"/>
</dbReference>
<keyword evidence="6" id="KW-1185">Reference proteome</keyword>
<protein>
    <submittedName>
        <fullName evidence="4">Uncharacterized protein</fullName>
    </submittedName>
</protein>
<organism evidence="4 5">
    <name type="scientific">Bittarella massiliensis</name>
    <name type="common">ex Durand et al. 2017</name>
    <dbReference type="NCBI Taxonomy" id="1720313"/>
    <lineage>
        <taxon>Bacteria</taxon>
        <taxon>Bacillati</taxon>
        <taxon>Bacillota</taxon>
        <taxon>Clostridia</taxon>
        <taxon>Eubacteriales</taxon>
        <taxon>Oscillospiraceae</taxon>
        <taxon>Bittarella (ex Durand et al. 2017)</taxon>
    </lineage>
</organism>
<evidence type="ECO:0000313" key="4">
    <source>
        <dbReference type="EMBL" id="SHG20419.1"/>
    </source>
</evidence>
<dbReference type="Proteomes" id="UP001205063">
    <property type="component" value="Unassembled WGS sequence"/>
</dbReference>
<feature type="transmembrane region" description="Helical" evidence="1">
    <location>
        <begin position="6"/>
        <end position="27"/>
    </location>
</feature>
<keyword evidence="1" id="KW-1133">Transmembrane helix</keyword>
<reference evidence="5" key="2">
    <citation type="submission" date="2016-11" db="EMBL/GenBank/DDBJ databases">
        <authorList>
            <person name="Jaros S."/>
            <person name="Januszkiewicz K."/>
            <person name="Wedrychowicz H."/>
        </authorList>
    </citation>
    <scope>NUCLEOTIDE SEQUENCE [LARGE SCALE GENOMIC DNA]</scope>
    <source>
        <strain evidence="5">DSM 4029</strain>
    </source>
</reference>
<evidence type="ECO:0000313" key="6">
    <source>
        <dbReference type="Proteomes" id="UP000474718"/>
    </source>
</evidence>
<gene>
    <name evidence="3" type="ORF">GT747_00190</name>
    <name evidence="2" type="ORF">NE646_11385</name>
    <name evidence="4" type="ORF">SAMN05444424_1862</name>
</gene>
<evidence type="ECO:0000313" key="5">
    <source>
        <dbReference type="Proteomes" id="UP000184089"/>
    </source>
</evidence>